<accession>A0A0E9PIB8</accession>
<keyword evidence="1" id="KW-0732">Signal</keyword>
<dbReference type="EMBL" id="GBXM01104226">
    <property type="protein sequence ID" value="JAH04351.1"/>
    <property type="molecule type" value="Transcribed_RNA"/>
</dbReference>
<evidence type="ECO:0000256" key="1">
    <source>
        <dbReference type="SAM" id="SignalP"/>
    </source>
</evidence>
<evidence type="ECO:0008006" key="3">
    <source>
        <dbReference type="Google" id="ProtNLM"/>
    </source>
</evidence>
<name>A0A0E9PIB8_ANGAN</name>
<reference evidence="2" key="1">
    <citation type="submission" date="2014-11" db="EMBL/GenBank/DDBJ databases">
        <authorList>
            <person name="Amaro Gonzalez C."/>
        </authorList>
    </citation>
    <scope>NUCLEOTIDE SEQUENCE</scope>
</reference>
<reference evidence="2" key="2">
    <citation type="journal article" date="2015" name="Fish Shellfish Immunol.">
        <title>Early steps in the European eel (Anguilla anguilla)-Vibrio vulnificus interaction in the gills: Role of the RtxA13 toxin.</title>
        <authorList>
            <person name="Callol A."/>
            <person name="Pajuelo D."/>
            <person name="Ebbesson L."/>
            <person name="Teles M."/>
            <person name="MacKenzie S."/>
            <person name="Amaro C."/>
        </authorList>
    </citation>
    <scope>NUCLEOTIDE SEQUENCE</scope>
</reference>
<sequence>MLHYRLLKNKLGLHSILLVNMFLYVVPATVEETGCGTARNTLGRSQRYASRICAGYSVTTLSDGNTEY</sequence>
<protein>
    <recommendedName>
        <fullName evidence="3">Secreted protein</fullName>
    </recommendedName>
</protein>
<evidence type="ECO:0000313" key="2">
    <source>
        <dbReference type="EMBL" id="JAH04351.1"/>
    </source>
</evidence>
<proteinExistence type="predicted"/>
<feature type="signal peptide" evidence="1">
    <location>
        <begin position="1"/>
        <end position="28"/>
    </location>
</feature>
<organism evidence="2">
    <name type="scientific">Anguilla anguilla</name>
    <name type="common">European freshwater eel</name>
    <name type="synonym">Muraena anguilla</name>
    <dbReference type="NCBI Taxonomy" id="7936"/>
    <lineage>
        <taxon>Eukaryota</taxon>
        <taxon>Metazoa</taxon>
        <taxon>Chordata</taxon>
        <taxon>Craniata</taxon>
        <taxon>Vertebrata</taxon>
        <taxon>Euteleostomi</taxon>
        <taxon>Actinopterygii</taxon>
        <taxon>Neopterygii</taxon>
        <taxon>Teleostei</taxon>
        <taxon>Anguilliformes</taxon>
        <taxon>Anguillidae</taxon>
        <taxon>Anguilla</taxon>
    </lineage>
</organism>
<feature type="chain" id="PRO_5002430955" description="Secreted protein" evidence="1">
    <location>
        <begin position="29"/>
        <end position="68"/>
    </location>
</feature>
<dbReference type="AlphaFoldDB" id="A0A0E9PIB8"/>